<evidence type="ECO:0008006" key="4">
    <source>
        <dbReference type="Google" id="ProtNLM"/>
    </source>
</evidence>
<dbReference type="InterPro" id="IPR011397">
    <property type="entry name" value="YhfC"/>
</dbReference>
<accession>A0A0M1NJY5</accession>
<keyword evidence="1" id="KW-0812">Transmembrane</keyword>
<proteinExistence type="predicted"/>
<feature type="transmembrane region" description="Helical" evidence="1">
    <location>
        <begin position="24"/>
        <end position="45"/>
    </location>
</feature>
<feature type="transmembrane region" description="Helical" evidence="1">
    <location>
        <begin position="160"/>
        <end position="178"/>
    </location>
</feature>
<keyword evidence="1" id="KW-0472">Membrane</keyword>
<protein>
    <recommendedName>
        <fullName evidence="4">CAAX protease</fullName>
    </recommendedName>
</protein>
<organism evidence="2 3">
    <name type="scientific">Paenibacillus solani</name>
    <dbReference type="NCBI Taxonomy" id="1705565"/>
    <lineage>
        <taxon>Bacteria</taxon>
        <taxon>Bacillati</taxon>
        <taxon>Bacillota</taxon>
        <taxon>Bacilli</taxon>
        <taxon>Bacillales</taxon>
        <taxon>Paenibacillaceae</taxon>
        <taxon>Paenibacillus</taxon>
    </lineage>
</organism>
<sequence>MIIFGLVLSNGIQALFLLVDWPVSQFLYATPLILCIFVGLIQGICEEAGYYYVFSRHLKTWKGWKTPLLFGVGRSGLHLIFDISSIIAIGYSTNQILLSVVIVLVSNIGLFGLSIMDYTASRIHRFKWLCGLAIIIHAILNGGLYAMEIGYISAGINDSNMFRVSMSLLAVAIAFIIYKKVKLDGDTKTI</sequence>
<feature type="transmembrane region" description="Helical" evidence="1">
    <location>
        <begin position="128"/>
        <end position="154"/>
    </location>
</feature>
<evidence type="ECO:0000256" key="1">
    <source>
        <dbReference type="SAM" id="Phobius"/>
    </source>
</evidence>
<name>A0A0M1NJY5_9BACL</name>
<comment type="caution">
    <text evidence="2">The sequence shown here is derived from an EMBL/GenBank/DDBJ whole genome shotgun (WGS) entry which is preliminary data.</text>
</comment>
<evidence type="ECO:0000313" key="2">
    <source>
        <dbReference type="EMBL" id="KOR82204.1"/>
    </source>
</evidence>
<feature type="transmembrane region" description="Helical" evidence="1">
    <location>
        <begin position="66"/>
        <end position="90"/>
    </location>
</feature>
<dbReference type="EMBL" id="LIUT01000003">
    <property type="protein sequence ID" value="KOR82204.1"/>
    <property type="molecule type" value="Genomic_DNA"/>
</dbReference>
<dbReference type="Pfam" id="PF10086">
    <property type="entry name" value="YhfC"/>
    <property type="match status" value="1"/>
</dbReference>
<feature type="transmembrane region" description="Helical" evidence="1">
    <location>
        <begin position="96"/>
        <end position="116"/>
    </location>
</feature>
<reference evidence="3" key="1">
    <citation type="submission" date="2015-08" db="EMBL/GenBank/DDBJ databases">
        <title>Genome sequencing project for genomic taxonomy and phylogenomics of Bacillus-like bacteria.</title>
        <authorList>
            <person name="Liu B."/>
            <person name="Wang J."/>
            <person name="Zhu Y."/>
            <person name="Liu G."/>
            <person name="Chen Q."/>
            <person name="Chen Z."/>
            <person name="Lan J."/>
            <person name="Che J."/>
            <person name="Ge C."/>
            <person name="Shi H."/>
            <person name="Pan Z."/>
            <person name="Liu X."/>
        </authorList>
    </citation>
    <scope>NUCLEOTIDE SEQUENCE [LARGE SCALE GENOMIC DNA]</scope>
    <source>
        <strain evidence="3">FJAT-22460</strain>
    </source>
</reference>
<keyword evidence="1" id="KW-1133">Transmembrane helix</keyword>
<evidence type="ECO:0000313" key="3">
    <source>
        <dbReference type="Proteomes" id="UP000036932"/>
    </source>
</evidence>
<keyword evidence="3" id="KW-1185">Reference proteome</keyword>
<dbReference type="AlphaFoldDB" id="A0A0M1NJY5"/>
<dbReference type="Proteomes" id="UP000036932">
    <property type="component" value="Unassembled WGS sequence"/>
</dbReference>
<gene>
    <name evidence="2" type="ORF">AM231_17810</name>
</gene>
<dbReference type="PATRIC" id="fig|1705565.3.peg.5497"/>